<dbReference type="InParanoid" id="A0A6P8TQ35"/>
<proteinExistence type="inferred from homology"/>
<protein>
    <submittedName>
        <fullName evidence="4">Protein FAM228A</fullName>
    </submittedName>
</protein>
<keyword evidence="3" id="KW-1185">Reference proteome</keyword>
<name>A0A6P8TQ35_GYMAC</name>
<dbReference type="RefSeq" id="XP_034060230.1">
    <property type="nucleotide sequence ID" value="XM_034204339.1"/>
</dbReference>
<dbReference type="GeneID" id="117538536"/>
<dbReference type="CTD" id="653140"/>
<gene>
    <name evidence="4" type="primary">fam228a</name>
</gene>
<evidence type="ECO:0000256" key="1">
    <source>
        <dbReference type="ARBA" id="ARBA00007753"/>
    </source>
</evidence>
<reference evidence="4" key="1">
    <citation type="submission" date="2025-08" db="UniProtKB">
        <authorList>
            <consortium name="RefSeq"/>
        </authorList>
    </citation>
    <scope>IDENTIFICATION</scope>
</reference>
<evidence type="ECO:0000313" key="4">
    <source>
        <dbReference type="RefSeq" id="XP_034060230.1"/>
    </source>
</evidence>
<dbReference type="PANTHER" id="PTHR28584">
    <property type="entry name" value="FAMILY WITH SEQUENCE SIMILARITY 228 MEMBER A"/>
    <property type="match status" value="1"/>
</dbReference>
<comment type="similarity">
    <text evidence="1">Belongs to the FAM228 family.</text>
</comment>
<dbReference type="InterPro" id="IPR040046">
    <property type="entry name" value="FAM228"/>
</dbReference>
<evidence type="ECO:0000313" key="3">
    <source>
        <dbReference type="Proteomes" id="UP000515161"/>
    </source>
</evidence>
<accession>A0A6P8TQ35</accession>
<evidence type="ECO:0000256" key="2">
    <source>
        <dbReference type="SAM" id="MobiDB-lite"/>
    </source>
</evidence>
<organism evidence="3 4">
    <name type="scientific">Gymnodraco acuticeps</name>
    <name type="common">Antarctic dragonfish</name>
    <dbReference type="NCBI Taxonomy" id="8218"/>
    <lineage>
        <taxon>Eukaryota</taxon>
        <taxon>Metazoa</taxon>
        <taxon>Chordata</taxon>
        <taxon>Craniata</taxon>
        <taxon>Vertebrata</taxon>
        <taxon>Euteleostomi</taxon>
        <taxon>Actinopterygii</taxon>
        <taxon>Neopterygii</taxon>
        <taxon>Teleostei</taxon>
        <taxon>Neoteleostei</taxon>
        <taxon>Acanthomorphata</taxon>
        <taxon>Eupercaria</taxon>
        <taxon>Perciformes</taxon>
        <taxon>Notothenioidei</taxon>
        <taxon>Bathydraconidae</taxon>
        <taxon>Gymnodraco</taxon>
    </lineage>
</organism>
<dbReference type="OrthoDB" id="9905773at2759"/>
<dbReference type="Proteomes" id="UP000515161">
    <property type="component" value="Unplaced"/>
</dbReference>
<dbReference type="KEGG" id="gacu:117538536"/>
<sequence>MSTKKKNTPSGVITFHTHFPVGLLKSEERMVDVKGTTESRKTPMQPSMSMRSPGECVRAEESEEASPSGSKLGGQQGWLSHTSLRRLQRNMEAENQQVKEITQPLLDTEHGFVKELEKFLIRQDFTELRRRELLHKRWTERVWFPLQRRVEEHVSSCGPAVCKGRQSLYSHFLHHCNSKGFVFLEHYDVKEYDPFLLHIKKPRYLNVKLGTADLKEPLCLQLHERLKEKRTASSCEAGFRYTRSQVEKLPQSNILLQAFSHHPVTAARNTPVVNEAEGRKSNRFVNIPYRISSTATPDGRCHRNGCLVSKRGCPQRPASLQQHQSLLTSK</sequence>
<feature type="region of interest" description="Disordered" evidence="2">
    <location>
        <begin position="33"/>
        <end position="77"/>
    </location>
</feature>
<dbReference type="AlphaFoldDB" id="A0A6P8TQ35"/>
<dbReference type="PANTHER" id="PTHR28584:SF1">
    <property type="entry name" value="PROTEIN FAM228B"/>
    <property type="match status" value="1"/>
</dbReference>